<name>A0ABR0GLK9_9PEZI</name>
<keyword evidence="2" id="KW-1133">Transmembrane helix</keyword>
<dbReference type="Gene3D" id="3.90.550.10">
    <property type="entry name" value="Spore Coat Polysaccharide Biosynthesis Protein SpsA, Chain A"/>
    <property type="match status" value="1"/>
</dbReference>
<organism evidence="3 4">
    <name type="scientific">Podospora pseudocomata</name>
    <dbReference type="NCBI Taxonomy" id="2093779"/>
    <lineage>
        <taxon>Eukaryota</taxon>
        <taxon>Fungi</taxon>
        <taxon>Dikarya</taxon>
        <taxon>Ascomycota</taxon>
        <taxon>Pezizomycotina</taxon>
        <taxon>Sordariomycetes</taxon>
        <taxon>Sordariomycetidae</taxon>
        <taxon>Sordariales</taxon>
        <taxon>Podosporaceae</taxon>
        <taxon>Podospora</taxon>
    </lineage>
</organism>
<feature type="transmembrane region" description="Helical" evidence="2">
    <location>
        <begin position="7"/>
        <end position="25"/>
    </location>
</feature>
<keyword evidence="3" id="KW-0328">Glycosyltransferase</keyword>
<dbReference type="SUPFAM" id="SSF53448">
    <property type="entry name" value="Nucleotide-diphospho-sugar transferases"/>
    <property type="match status" value="1"/>
</dbReference>
<sequence length="377" mass="43634">MLLSRRIITLTAVLGFIVVVSFFTVKYDGHVALESAARSLTGQEKKPAFSTIQNVVYNRTRVQEEAKFAYVQYTTDLDYLCNAMINFSRLKEFNTKHQLALIYPDTWNSEGKSAVSARRFRIMNKIRTEYPHINLHPSPVLQLPNGDATWGASITKFHAFSLVDYTRVLAFDSDTLVLNNMDHYFEAPRAVLAVPRAYWLGDLRNTSLSINEQILGSHVMLLEPNTRRHDRIVKDAMDSGEFDMEVVNRLFKGSAMILPHRGLALLTGEFRSKDHSRYLVGEGEDGEDGEQWDAVAEVKRSFLVHFSDWPLPKPWMFHTDRQWRDALPSCEEAEKEEERRRKRRGRGEDDCPDKLVWRGFYEEYDRERRAKCGFIDG</sequence>
<keyword evidence="3" id="KW-0808">Transferase</keyword>
<dbReference type="GeneID" id="87907390"/>
<evidence type="ECO:0000256" key="1">
    <source>
        <dbReference type="SAM" id="MobiDB-lite"/>
    </source>
</evidence>
<evidence type="ECO:0000313" key="3">
    <source>
        <dbReference type="EMBL" id="KAK4656622.1"/>
    </source>
</evidence>
<dbReference type="GO" id="GO:0016757">
    <property type="term" value="F:glycosyltransferase activity"/>
    <property type="evidence" value="ECO:0007669"/>
    <property type="project" value="UniProtKB-KW"/>
</dbReference>
<feature type="region of interest" description="Disordered" evidence="1">
    <location>
        <begin position="332"/>
        <end position="353"/>
    </location>
</feature>
<protein>
    <submittedName>
        <fullName evidence="3">N-acetylglucosaminyltransferase</fullName>
    </submittedName>
</protein>
<keyword evidence="4" id="KW-1185">Reference proteome</keyword>
<dbReference type="EMBL" id="JAFFHA010000004">
    <property type="protein sequence ID" value="KAK4656622.1"/>
    <property type="molecule type" value="Genomic_DNA"/>
</dbReference>
<comment type="caution">
    <text evidence="3">The sequence shown here is derived from an EMBL/GenBank/DDBJ whole genome shotgun (WGS) entry which is preliminary data.</text>
</comment>
<proteinExistence type="predicted"/>
<dbReference type="RefSeq" id="XP_062745597.1">
    <property type="nucleotide sequence ID" value="XM_062887483.1"/>
</dbReference>
<dbReference type="PANTHER" id="PTHR11183">
    <property type="entry name" value="GLYCOGENIN SUBFAMILY MEMBER"/>
    <property type="match status" value="1"/>
</dbReference>
<dbReference type="InterPro" id="IPR029044">
    <property type="entry name" value="Nucleotide-diphossugar_trans"/>
</dbReference>
<evidence type="ECO:0000313" key="4">
    <source>
        <dbReference type="Proteomes" id="UP001323405"/>
    </source>
</evidence>
<gene>
    <name evidence="3" type="primary">GNT1</name>
    <name evidence="3" type="ORF">QC762_205880</name>
</gene>
<dbReference type="Proteomes" id="UP001323405">
    <property type="component" value="Unassembled WGS sequence"/>
</dbReference>
<accession>A0ABR0GLK9</accession>
<dbReference type="InterPro" id="IPR050587">
    <property type="entry name" value="GNT1/Glycosyltrans_8"/>
</dbReference>
<evidence type="ECO:0000256" key="2">
    <source>
        <dbReference type="SAM" id="Phobius"/>
    </source>
</evidence>
<keyword evidence="2" id="KW-0812">Transmembrane</keyword>
<reference evidence="3 4" key="1">
    <citation type="journal article" date="2023" name="bioRxiv">
        <title>High-quality genome assemblies of four members of thePodospora anserinaspecies complex.</title>
        <authorList>
            <person name="Ament-Velasquez S.L."/>
            <person name="Vogan A.A."/>
            <person name="Wallerman O."/>
            <person name="Hartmann F."/>
            <person name="Gautier V."/>
            <person name="Silar P."/>
            <person name="Giraud T."/>
            <person name="Johannesson H."/>
        </authorList>
    </citation>
    <scope>NUCLEOTIDE SEQUENCE [LARGE SCALE GENOMIC DNA]</scope>
    <source>
        <strain evidence="3 4">CBS 415.72m</strain>
    </source>
</reference>
<keyword evidence="2" id="KW-0472">Membrane</keyword>